<comment type="caution">
    <text evidence="2">The sequence shown here is derived from an EMBL/GenBank/DDBJ whole genome shotgun (WGS) entry which is preliminary data.</text>
</comment>
<organism evidence="2 3">
    <name type="scientific">Marinibactrum halimedae</name>
    <dbReference type="NCBI Taxonomy" id="1444977"/>
    <lineage>
        <taxon>Bacteria</taxon>
        <taxon>Pseudomonadati</taxon>
        <taxon>Pseudomonadota</taxon>
        <taxon>Gammaproteobacteria</taxon>
        <taxon>Cellvibrionales</taxon>
        <taxon>Cellvibrionaceae</taxon>
        <taxon>Marinibactrum</taxon>
    </lineage>
</organism>
<reference evidence="2 3" key="1">
    <citation type="journal article" date="2014" name="Int. J. Syst. Evol. Microbiol.">
        <title>Complete genome sequence of Corynebacterium casei LMG S-19264T (=DSM 44701T), isolated from a smear-ripened cheese.</title>
        <authorList>
            <consortium name="US DOE Joint Genome Institute (JGI-PGF)"/>
            <person name="Walter F."/>
            <person name="Albersmeier A."/>
            <person name="Kalinowski J."/>
            <person name="Ruckert C."/>
        </authorList>
    </citation>
    <scope>NUCLEOTIDE SEQUENCE [LARGE SCALE GENOMIC DNA]</scope>
    <source>
        <strain evidence="2 3">NBRC 110095</strain>
    </source>
</reference>
<sequence length="113" mass="12610">MNKFVSVLFLIFCFQPSFASQQNSVQLVSLNVNRQANQVFLRTDIAPVENGCHTDLNWNYTFRLETFADQALYSTLLAAKVANLKVTLVGFGGCPSYGGAIEELRWVTVINQS</sequence>
<proteinExistence type="predicted"/>
<dbReference type="RefSeq" id="WP_232595680.1">
    <property type="nucleotide sequence ID" value="NZ_BSPD01000005.1"/>
</dbReference>
<dbReference type="Proteomes" id="UP001156870">
    <property type="component" value="Unassembled WGS sequence"/>
</dbReference>
<keyword evidence="1" id="KW-0732">Signal</keyword>
<evidence type="ECO:0000313" key="2">
    <source>
        <dbReference type="EMBL" id="GLS24440.1"/>
    </source>
</evidence>
<feature type="signal peptide" evidence="1">
    <location>
        <begin position="1"/>
        <end position="19"/>
    </location>
</feature>
<protein>
    <submittedName>
        <fullName evidence="2">Uncharacterized protein</fullName>
    </submittedName>
</protein>
<keyword evidence="3" id="KW-1185">Reference proteome</keyword>
<dbReference type="AlphaFoldDB" id="A0AA37WKR0"/>
<evidence type="ECO:0000256" key="1">
    <source>
        <dbReference type="SAM" id="SignalP"/>
    </source>
</evidence>
<dbReference type="EMBL" id="BSPD01000005">
    <property type="protein sequence ID" value="GLS24440.1"/>
    <property type="molecule type" value="Genomic_DNA"/>
</dbReference>
<evidence type="ECO:0000313" key="3">
    <source>
        <dbReference type="Proteomes" id="UP001156870"/>
    </source>
</evidence>
<name>A0AA37WKR0_9GAMM</name>
<accession>A0AA37WKR0</accession>
<gene>
    <name evidence="2" type="ORF">GCM10007877_01510</name>
</gene>
<feature type="chain" id="PRO_5041422921" evidence="1">
    <location>
        <begin position="20"/>
        <end position="113"/>
    </location>
</feature>